<gene>
    <name evidence="1" type="ORF">K466DRAFT_239765</name>
</gene>
<protein>
    <submittedName>
        <fullName evidence="1">Uncharacterized protein</fullName>
    </submittedName>
</protein>
<accession>A0A5C3P550</accession>
<dbReference type="InParanoid" id="A0A5C3P550"/>
<dbReference type="Proteomes" id="UP000308197">
    <property type="component" value="Unassembled WGS sequence"/>
</dbReference>
<evidence type="ECO:0000313" key="2">
    <source>
        <dbReference type="Proteomes" id="UP000308197"/>
    </source>
</evidence>
<reference evidence="1 2" key="1">
    <citation type="journal article" date="2019" name="Nat. Ecol. Evol.">
        <title>Megaphylogeny resolves global patterns of mushroom evolution.</title>
        <authorList>
            <person name="Varga T."/>
            <person name="Krizsan K."/>
            <person name="Foldi C."/>
            <person name="Dima B."/>
            <person name="Sanchez-Garcia M."/>
            <person name="Sanchez-Ramirez S."/>
            <person name="Szollosi G.J."/>
            <person name="Szarkandi J.G."/>
            <person name="Papp V."/>
            <person name="Albert L."/>
            <person name="Andreopoulos W."/>
            <person name="Angelini C."/>
            <person name="Antonin V."/>
            <person name="Barry K.W."/>
            <person name="Bougher N.L."/>
            <person name="Buchanan P."/>
            <person name="Buyck B."/>
            <person name="Bense V."/>
            <person name="Catcheside P."/>
            <person name="Chovatia M."/>
            <person name="Cooper J."/>
            <person name="Damon W."/>
            <person name="Desjardin D."/>
            <person name="Finy P."/>
            <person name="Geml J."/>
            <person name="Haridas S."/>
            <person name="Hughes K."/>
            <person name="Justo A."/>
            <person name="Karasinski D."/>
            <person name="Kautmanova I."/>
            <person name="Kiss B."/>
            <person name="Kocsube S."/>
            <person name="Kotiranta H."/>
            <person name="LaButti K.M."/>
            <person name="Lechner B.E."/>
            <person name="Liimatainen K."/>
            <person name="Lipzen A."/>
            <person name="Lukacs Z."/>
            <person name="Mihaltcheva S."/>
            <person name="Morgado L.N."/>
            <person name="Niskanen T."/>
            <person name="Noordeloos M.E."/>
            <person name="Ohm R.A."/>
            <person name="Ortiz-Santana B."/>
            <person name="Ovrebo C."/>
            <person name="Racz N."/>
            <person name="Riley R."/>
            <person name="Savchenko A."/>
            <person name="Shiryaev A."/>
            <person name="Soop K."/>
            <person name="Spirin V."/>
            <person name="Szebenyi C."/>
            <person name="Tomsovsky M."/>
            <person name="Tulloss R.E."/>
            <person name="Uehling J."/>
            <person name="Grigoriev I.V."/>
            <person name="Vagvolgyi C."/>
            <person name="Papp T."/>
            <person name="Martin F.M."/>
            <person name="Miettinen O."/>
            <person name="Hibbett D.S."/>
            <person name="Nagy L.G."/>
        </authorList>
    </citation>
    <scope>NUCLEOTIDE SEQUENCE [LARGE SCALE GENOMIC DNA]</scope>
    <source>
        <strain evidence="1 2">HHB13444</strain>
    </source>
</reference>
<name>A0A5C3P550_9APHY</name>
<proteinExistence type="predicted"/>
<dbReference type="EMBL" id="ML211349">
    <property type="protein sequence ID" value="TFK83987.1"/>
    <property type="molecule type" value="Genomic_DNA"/>
</dbReference>
<evidence type="ECO:0000313" key="1">
    <source>
        <dbReference type="EMBL" id="TFK83987.1"/>
    </source>
</evidence>
<sequence>MRARPGWPAWGFSENSLKAAGCSEEKRKGGLCFLTSYHYLLLPCCCCVDELSPLLPLPGAARAMLSACKSRRRPQATRSRNERSVVVLATLEEGIKTQVASIGTTQSVVDVVAALHVHVCVAQRRAGRSLPHPPTLRARLTLLALCRLRAWIGSSMSSATLRVYMH</sequence>
<organism evidence="1 2">
    <name type="scientific">Polyporus arcularius HHB13444</name>
    <dbReference type="NCBI Taxonomy" id="1314778"/>
    <lineage>
        <taxon>Eukaryota</taxon>
        <taxon>Fungi</taxon>
        <taxon>Dikarya</taxon>
        <taxon>Basidiomycota</taxon>
        <taxon>Agaricomycotina</taxon>
        <taxon>Agaricomycetes</taxon>
        <taxon>Polyporales</taxon>
        <taxon>Polyporaceae</taxon>
        <taxon>Polyporus</taxon>
    </lineage>
</organism>
<dbReference type="AlphaFoldDB" id="A0A5C3P550"/>
<keyword evidence="2" id="KW-1185">Reference proteome</keyword>